<proteinExistence type="predicted"/>
<keyword evidence="2" id="KW-1185">Reference proteome</keyword>
<sequence length="87" mass="10072">MKNYSFIIFLYVSGVYFINCQPEYINSPEACLLIQADIQSLNAKDLADFNSGKITEQKYLELQRMREEGALGICLVSLIKRKQNRNF</sequence>
<dbReference type="RefSeq" id="WP_135583777.1">
    <property type="nucleotide sequence ID" value="NZ_RQGO01000005.1"/>
</dbReference>
<comment type="caution">
    <text evidence="1">The sequence shown here is derived from an EMBL/GenBank/DDBJ whole genome shotgun (WGS) entry which is preliminary data.</text>
</comment>
<dbReference type="Proteomes" id="UP000298263">
    <property type="component" value="Unassembled WGS sequence"/>
</dbReference>
<evidence type="ECO:0000313" key="2">
    <source>
        <dbReference type="Proteomes" id="UP000298263"/>
    </source>
</evidence>
<dbReference type="AlphaFoldDB" id="A0A4Z1ADI2"/>
<protein>
    <submittedName>
        <fullName evidence="1">Uncharacterized protein</fullName>
    </submittedName>
</protein>
<evidence type="ECO:0000313" key="1">
    <source>
        <dbReference type="EMBL" id="TGL90710.1"/>
    </source>
</evidence>
<dbReference type="EMBL" id="RQGP01000022">
    <property type="protein sequence ID" value="TGL90710.1"/>
    <property type="molecule type" value="Genomic_DNA"/>
</dbReference>
<name>A0A4Z1ADI2_9LEPT</name>
<organism evidence="1 2">
    <name type="scientific">Leptospira congkakensis</name>
    <dbReference type="NCBI Taxonomy" id="2484932"/>
    <lineage>
        <taxon>Bacteria</taxon>
        <taxon>Pseudomonadati</taxon>
        <taxon>Spirochaetota</taxon>
        <taxon>Spirochaetia</taxon>
        <taxon>Leptospirales</taxon>
        <taxon>Leptospiraceae</taxon>
        <taxon>Leptospira</taxon>
    </lineage>
</organism>
<dbReference type="OrthoDB" id="347388at2"/>
<accession>A0A4Z1ADI2</accession>
<gene>
    <name evidence="1" type="ORF">EHQ69_12370</name>
</gene>
<reference evidence="1" key="1">
    <citation type="journal article" date="2019" name="PLoS Negl. Trop. Dis.">
        <title>Revisiting the worldwide diversity of Leptospira species in the environment.</title>
        <authorList>
            <person name="Vincent A.T."/>
            <person name="Schiettekatte O."/>
            <person name="Bourhy P."/>
            <person name="Veyrier F.J."/>
            <person name="Picardeau M."/>
        </authorList>
    </citation>
    <scope>NUCLEOTIDE SEQUENCE [LARGE SCALE GENOMIC DNA]</scope>
    <source>
        <strain evidence="1">201702422</strain>
    </source>
</reference>